<reference evidence="1 2" key="1">
    <citation type="journal article" date="2020" name="Cell">
        <title>Large-Scale Comparative Analyses of Tick Genomes Elucidate Their Genetic Diversity and Vector Capacities.</title>
        <authorList>
            <consortium name="Tick Genome and Microbiome Consortium (TIGMIC)"/>
            <person name="Jia N."/>
            <person name="Wang J."/>
            <person name="Shi W."/>
            <person name="Du L."/>
            <person name="Sun Y."/>
            <person name="Zhan W."/>
            <person name="Jiang J.F."/>
            <person name="Wang Q."/>
            <person name="Zhang B."/>
            <person name="Ji P."/>
            <person name="Bell-Sakyi L."/>
            <person name="Cui X.M."/>
            <person name="Yuan T.T."/>
            <person name="Jiang B.G."/>
            <person name="Yang W.F."/>
            <person name="Lam T.T."/>
            <person name="Chang Q.C."/>
            <person name="Ding S.J."/>
            <person name="Wang X.J."/>
            <person name="Zhu J.G."/>
            <person name="Ruan X.D."/>
            <person name="Zhao L."/>
            <person name="Wei J.T."/>
            <person name="Ye R.Z."/>
            <person name="Que T.C."/>
            <person name="Du C.H."/>
            <person name="Zhou Y.H."/>
            <person name="Cheng J.X."/>
            <person name="Dai P.F."/>
            <person name="Guo W.B."/>
            <person name="Han X.H."/>
            <person name="Huang E.J."/>
            <person name="Li L.F."/>
            <person name="Wei W."/>
            <person name="Gao Y.C."/>
            <person name="Liu J.Z."/>
            <person name="Shao H.Z."/>
            <person name="Wang X."/>
            <person name="Wang C.C."/>
            <person name="Yang T.C."/>
            <person name="Huo Q.B."/>
            <person name="Li W."/>
            <person name="Chen H.Y."/>
            <person name="Chen S.E."/>
            <person name="Zhou L.G."/>
            <person name="Ni X.B."/>
            <person name="Tian J.H."/>
            <person name="Sheng Y."/>
            <person name="Liu T."/>
            <person name="Pan Y.S."/>
            <person name="Xia L.Y."/>
            <person name="Li J."/>
            <person name="Zhao F."/>
            <person name="Cao W.C."/>
        </authorList>
    </citation>
    <scope>NUCLEOTIDE SEQUENCE [LARGE SCALE GENOMIC DNA]</scope>
    <source>
        <strain evidence="1">Iper-2018</strain>
    </source>
</reference>
<name>A0AC60PHX1_IXOPE</name>
<evidence type="ECO:0000313" key="2">
    <source>
        <dbReference type="Proteomes" id="UP000805193"/>
    </source>
</evidence>
<comment type="caution">
    <text evidence="1">The sequence shown here is derived from an EMBL/GenBank/DDBJ whole genome shotgun (WGS) entry which is preliminary data.</text>
</comment>
<feature type="non-terminal residue" evidence="1">
    <location>
        <position position="689"/>
    </location>
</feature>
<evidence type="ECO:0000313" key="1">
    <source>
        <dbReference type="EMBL" id="KAG0420151.1"/>
    </source>
</evidence>
<protein>
    <submittedName>
        <fullName evidence="1">Uncharacterized protein</fullName>
    </submittedName>
</protein>
<dbReference type="EMBL" id="JABSTQ010010538">
    <property type="protein sequence ID" value="KAG0420151.1"/>
    <property type="molecule type" value="Genomic_DNA"/>
</dbReference>
<organism evidence="1 2">
    <name type="scientific">Ixodes persulcatus</name>
    <name type="common">Taiga tick</name>
    <dbReference type="NCBI Taxonomy" id="34615"/>
    <lineage>
        <taxon>Eukaryota</taxon>
        <taxon>Metazoa</taxon>
        <taxon>Ecdysozoa</taxon>
        <taxon>Arthropoda</taxon>
        <taxon>Chelicerata</taxon>
        <taxon>Arachnida</taxon>
        <taxon>Acari</taxon>
        <taxon>Parasitiformes</taxon>
        <taxon>Ixodida</taxon>
        <taxon>Ixodoidea</taxon>
        <taxon>Ixodidae</taxon>
        <taxon>Ixodinae</taxon>
        <taxon>Ixodes</taxon>
    </lineage>
</organism>
<dbReference type="Proteomes" id="UP000805193">
    <property type="component" value="Unassembled WGS sequence"/>
</dbReference>
<feature type="non-terminal residue" evidence="1">
    <location>
        <position position="1"/>
    </location>
</feature>
<proteinExistence type="predicted"/>
<sequence>CTLGTCGALRGSIDAPLTYVGGAPKPGLGSRGINGRRTARRRSYLLPRGPAAGQVRERESALQNSRWTLRQRTRSERPLLLLQLVPFERSRTFRLIDSLLVGGRGVPPSISVELIGARATLDPPRFRDERVWAKSEPGPSGVGRDEYRVVLWKRWLSATDSWEAVRRDRARNPIGFLYRWTLGSGRPSPISGFDRALKKESASGGGGHKEGPGDRWKEEERSSAALAARQRRLAPGRRFARGAPRTGATVGAFIYCPLEFSAATLGAGTYTLTVTAMPGYGTPGDLRRQLHSSRNITVLRCVRISEFSAVPVALGGDATFKVSVTGTPPVYIRAVFDDGSQRRWTIFRDPWTFRFERRYAEIGSKHASLKASNAASWTSASAVVVVQEPVSGLSVRLLSPTSPVPLLRAVVVEATVESGTGLRFRWDFGEGEMHEQDTQVQSRGRTSVARHVYGIASTYSVTVSVSNVLSQHNLTARLEPPVTVVEDIDKLRAEVVGGRYVVLLHDCDGSVSDHQPFDEAVSPTAYQHGSWSSSASTARNDDVSGTSTIVGDSSPTSVECETSDEVLFEAWVWRGSDVVFVFDFGDGHIERVDAVLNERSMPTAIVAHRYTRGGAFGVSVTASNPLGNVSCVIDRRLHVQRSPRGLSLDRPYYVARVGSALTFGAALDRGTDVSVSWTLSDGVLATGRT</sequence>
<gene>
    <name evidence="1" type="ORF">HPB47_003647</name>
</gene>
<keyword evidence="2" id="KW-1185">Reference proteome</keyword>
<accession>A0AC60PHX1</accession>